<accession>A0A0E9S4Q2</accession>
<sequence>MWLARTLITDPVLVKRQSPIIHVYIHFLYAVGYFLLVQNDVENSSQF</sequence>
<dbReference type="EMBL" id="GBXM01072375">
    <property type="protein sequence ID" value="JAH36202.1"/>
    <property type="molecule type" value="Transcribed_RNA"/>
</dbReference>
<name>A0A0E9S4Q2_ANGAN</name>
<keyword evidence="1" id="KW-0472">Membrane</keyword>
<organism evidence="2">
    <name type="scientific">Anguilla anguilla</name>
    <name type="common">European freshwater eel</name>
    <name type="synonym">Muraena anguilla</name>
    <dbReference type="NCBI Taxonomy" id="7936"/>
    <lineage>
        <taxon>Eukaryota</taxon>
        <taxon>Metazoa</taxon>
        <taxon>Chordata</taxon>
        <taxon>Craniata</taxon>
        <taxon>Vertebrata</taxon>
        <taxon>Euteleostomi</taxon>
        <taxon>Actinopterygii</taxon>
        <taxon>Neopterygii</taxon>
        <taxon>Teleostei</taxon>
        <taxon>Anguilliformes</taxon>
        <taxon>Anguillidae</taxon>
        <taxon>Anguilla</taxon>
    </lineage>
</organism>
<keyword evidence="1" id="KW-1133">Transmembrane helix</keyword>
<evidence type="ECO:0000313" key="2">
    <source>
        <dbReference type="EMBL" id="JAH36202.1"/>
    </source>
</evidence>
<proteinExistence type="predicted"/>
<reference evidence="2" key="2">
    <citation type="journal article" date="2015" name="Fish Shellfish Immunol.">
        <title>Early steps in the European eel (Anguilla anguilla)-Vibrio vulnificus interaction in the gills: Role of the RtxA13 toxin.</title>
        <authorList>
            <person name="Callol A."/>
            <person name="Pajuelo D."/>
            <person name="Ebbesson L."/>
            <person name="Teles M."/>
            <person name="MacKenzie S."/>
            <person name="Amaro C."/>
        </authorList>
    </citation>
    <scope>NUCLEOTIDE SEQUENCE</scope>
</reference>
<dbReference type="AlphaFoldDB" id="A0A0E9S4Q2"/>
<keyword evidence="1" id="KW-0812">Transmembrane</keyword>
<feature type="transmembrane region" description="Helical" evidence="1">
    <location>
        <begin position="20"/>
        <end position="37"/>
    </location>
</feature>
<evidence type="ECO:0000256" key="1">
    <source>
        <dbReference type="SAM" id="Phobius"/>
    </source>
</evidence>
<reference evidence="2" key="1">
    <citation type="submission" date="2014-11" db="EMBL/GenBank/DDBJ databases">
        <authorList>
            <person name="Amaro Gonzalez C."/>
        </authorList>
    </citation>
    <scope>NUCLEOTIDE SEQUENCE</scope>
</reference>
<protein>
    <submittedName>
        <fullName evidence="2">Uncharacterized protein</fullName>
    </submittedName>
</protein>